<keyword evidence="8 9" id="KW-0460">Magnesium</keyword>
<dbReference type="Proteomes" id="UP000682982">
    <property type="component" value="Unassembled WGS sequence"/>
</dbReference>
<protein>
    <recommendedName>
        <fullName evidence="9">Acetate kinase</fullName>
        <ecNumber evidence="9">2.7.2.1</ecNumber>
    </recommendedName>
    <alternativeName>
        <fullName evidence="9">Acetokinase</fullName>
    </alternativeName>
</protein>
<accession>A0ABS5H3N9</accession>
<feature type="binding site" evidence="9">
    <location>
        <begin position="287"/>
        <end position="289"/>
    </location>
    <ligand>
        <name>ATP</name>
        <dbReference type="ChEBI" id="CHEBI:30616"/>
    </ligand>
</feature>
<evidence type="ECO:0000256" key="10">
    <source>
        <dbReference type="RuleBase" id="RU003835"/>
    </source>
</evidence>
<dbReference type="InterPro" id="IPR043129">
    <property type="entry name" value="ATPase_NBD"/>
</dbReference>
<dbReference type="PANTHER" id="PTHR21060:SF21">
    <property type="entry name" value="ACETATE KINASE"/>
    <property type="match status" value="1"/>
</dbReference>
<evidence type="ECO:0000256" key="8">
    <source>
        <dbReference type="ARBA" id="ARBA00022842"/>
    </source>
</evidence>
<dbReference type="RefSeq" id="WP_212679355.1">
    <property type="nucleotide sequence ID" value="NZ_JAGSPK010000004.1"/>
</dbReference>
<dbReference type="EC" id="2.7.2.1" evidence="9"/>
<feature type="binding site" evidence="9">
    <location>
        <begin position="332"/>
        <end position="336"/>
    </location>
    <ligand>
        <name>ATP</name>
        <dbReference type="ChEBI" id="CHEBI:30616"/>
    </ligand>
</feature>
<dbReference type="PRINTS" id="PR00471">
    <property type="entry name" value="ACETATEKNASE"/>
</dbReference>
<organism evidence="11 12">
    <name type="scientific">Undibacterium rivi</name>
    <dbReference type="NCBI Taxonomy" id="2828729"/>
    <lineage>
        <taxon>Bacteria</taxon>
        <taxon>Pseudomonadati</taxon>
        <taxon>Pseudomonadota</taxon>
        <taxon>Betaproteobacteria</taxon>
        <taxon>Burkholderiales</taxon>
        <taxon>Oxalobacteraceae</taxon>
        <taxon>Undibacterium</taxon>
    </lineage>
</organism>
<feature type="active site" description="Proton donor/acceptor" evidence="9">
    <location>
        <position position="156"/>
    </location>
</feature>
<evidence type="ECO:0000313" key="12">
    <source>
        <dbReference type="Proteomes" id="UP000682982"/>
    </source>
</evidence>
<comment type="caution">
    <text evidence="11">The sequence shown here is derived from an EMBL/GenBank/DDBJ whole genome shotgun (WGS) entry which is preliminary data.</text>
</comment>
<feature type="binding site" evidence="9">
    <location>
        <begin position="213"/>
        <end position="217"/>
    </location>
    <ligand>
        <name>ATP</name>
        <dbReference type="ChEBI" id="CHEBI:30616"/>
    </ligand>
</feature>
<evidence type="ECO:0000256" key="1">
    <source>
        <dbReference type="ARBA" id="ARBA00008748"/>
    </source>
</evidence>
<name>A0ABS5H3N9_9BURK</name>
<feature type="binding site" evidence="9">
    <location>
        <position position="10"/>
    </location>
    <ligand>
        <name>Mg(2+)</name>
        <dbReference type="ChEBI" id="CHEBI:18420"/>
    </ligand>
</feature>
<evidence type="ECO:0000256" key="4">
    <source>
        <dbReference type="ARBA" id="ARBA00022723"/>
    </source>
</evidence>
<evidence type="ECO:0000256" key="2">
    <source>
        <dbReference type="ARBA" id="ARBA00022490"/>
    </source>
</evidence>
<dbReference type="EMBL" id="JAGSPK010000004">
    <property type="protein sequence ID" value="MBR7793366.1"/>
    <property type="molecule type" value="Genomic_DNA"/>
</dbReference>
<dbReference type="GO" id="GO:0008776">
    <property type="term" value="F:acetate kinase activity"/>
    <property type="evidence" value="ECO:0007669"/>
    <property type="project" value="UniProtKB-EC"/>
</dbReference>
<keyword evidence="12" id="KW-1185">Reference proteome</keyword>
<feature type="binding site" evidence="9">
    <location>
        <position position="99"/>
    </location>
    <ligand>
        <name>substrate</name>
    </ligand>
</feature>
<comment type="cofactor">
    <cofactor evidence="9">
        <name>Mg(2+)</name>
        <dbReference type="ChEBI" id="CHEBI:18420"/>
    </cofactor>
    <cofactor evidence="9">
        <name>Mn(2+)</name>
        <dbReference type="ChEBI" id="CHEBI:29035"/>
    </cofactor>
    <text evidence="9">Mg(2+). Can also accept Mn(2+).</text>
</comment>
<comment type="similarity">
    <text evidence="1 9 10">Belongs to the acetokinase family.</text>
</comment>
<dbReference type="InterPro" id="IPR023865">
    <property type="entry name" value="Aliphatic_acid_kinase_CS"/>
</dbReference>
<dbReference type="PROSITE" id="PS01076">
    <property type="entry name" value="ACETATE_KINASE_2"/>
    <property type="match status" value="1"/>
</dbReference>
<keyword evidence="2 9" id="KW-0963">Cytoplasm</keyword>
<dbReference type="HAMAP" id="MF_00020">
    <property type="entry name" value="Acetate_kinase"/>
    <property type="match status" value="1"/>
</dbReference>
<feature type="binding site" evidence="9">
    <location>
        <position position="17"/>
    </location>
    <ligand>
        <name>ATP</name>
        <dbReference type="ChEBI" id="CHEBI:30616"/>
    </ligand>
</feature>
<comment type="function">
    <text evidence="9">Catalyzes the formation of acetyl phosphate from acetate and ATP. Can also catalyze the reverse reaction.</text>
</comment>
<comment type="pathway">
    <text evidence="9">Metabolic intermediate biosynthesis; acetyl-CoA biosynthesis; acetyl-CoA from acetate: step 1/2.</text>
</comment>
<keyword evidence="5 9" id="KW-0547">Nucleotide-binding</keyword>
<evidence type="ECO:0000313" key="11">
    <source>
        <dbReference type="EMBL" id="MBR7793366.1"/>
    </source>
</evidence>
<dbReference type="PROSITE" id="PS01075">
    <property type="entry name" value="ACETATE_KINASE_1"/>
    <property type="match status" value="1"/>
</dbReference>
<comment type="catalytic activity">
    <reaction evidence="9">
        <text>acetate + ATP = acetyl phosphate + ADP</text>
        <dbReference type="Rhea" id="RHEA:11352"/>
        <dbReference type="ChEBI" id="CHEBI:22191"/>
        <dbReference type="ChEBI" id="CHEBI:30089"/>
        <dbReference type="ChEBI" id="CHEBI:30616"/>
        <dbReference type="ChEBI" id="CHEBI:456216"/>
        <dbReference type="EC" id="2.7.2.1"/>
    </reaction>
</comment>
<evidence type="ECO:0000256" key="9">
    <source>
        <dbReference type="HAMAP-Rule" id="MF_00020"/>
    </source>
</evidence>
<dbReference type="Pfam" id="PF00871">
    <property type="entry name" value="Acetate_kinase"/>
    <property type="match status" value="1"/>
</dbReference>
<keyword evidence="4 9" id="KW-0479">Metal-binding</keyword>
<evidence type="ECO:0000256" key="5">
    <source>
        <dbReference type="ARBA" id="ARBA00022741"/>
    </source>
</evidence>
<sequence>MNKSAILSVNSGSSTIKFALYPLRDSHVDAASMSGIVEGLEPGGQPCIRFDVDGVRQQFVLTELELDANGDAFAAVLKALRELIGQHSAGIRIAGVAHRIVHGGARYAASVLIDEDTMTYLRTLNMLAPLHQPHNLDGVLAFQKAYPEVPQIACFDTGFHAQMPVTERTIALPQSLRDEGICRYGFHGLSYRYVAGRLRQNSEKADQRVLMAHLGNGASVCAMKEGRSVATTMGFSALDGLMMGTRCGALDPGVILHLLQAGWNAKQLEKTLYKESGLLGVSGISADMRTLRSSDQAQAQAAIDLFTYRVIREAGALTACLNGVDVFAFTGGIGEHDAILRQQVGAGLEYLGVRIDRDKNLAARGDEICAIHASDSRVEIWVVPTDEGRIAAMDAFALLFPG</sequence>
<dbReference type="InterPro" id="IPR000890">
    <property type="entry name" value="Aliphatic_acid_kin_short-chain"/>
</dbReference>
<feature type="binding site" evidence="9">
    <location>
        <position position="387"/>
    </location>
    <ligand>
        <name>Mg(2+)</name>
        <dbReference type="ChEBI" id="CHEBI:18420"/>
    </ligand>
</feature>
<gene>
    <name evidence="9" type="primary">ackA</name>
    <name evidence="11" type="ORF">KDM87_12220</name>
</gene>
<dbReference type="PANTHER" id="PTHR21060">
    <property type="entry name" value="ACETATE KINASE"/>
    <property type="match status" value="1"/>
</dbReference>
<dbReference type="NCBIfam" id="TIGR00016">
    <property type="entry name" value="ackA"/>
    <property type="match status" value="1"/>
</dbReference>
<keyword evidence="7 9" id="KW-0067">ATP-binding</keyword>
<feature type="site" description="Transition state stabilizer" evidence="9">
    <location>
        <position position="187"/>
    </location>
</feature>
<dbReference type="SUPFAM" id="SSF53067">
    <property type="entry name" value="Actin-like ATPase domain"/>
    <property type="match status" value="2"/>
</dbReference>
<reference evidence="11 12" key="1">
    <citation type="submission" date="2021-04" db="EMBL/GenBank/DDBJ databases">
        <title>novel species isolated from subtropical streams in China.</title>
        <authorList>
            <person name="Lu H."/>
        </authorList>
    </citation>
    <scope>NUCLEOTIDE SEQUENCE [LARGE SCALE GENOMIC DNA]</scope>
    <source>
        <strain evidence="11 12">FT147W</strain>
    </source>
</reference>
<evidence type="ECO:0000256" key="7">
    <source>
        <dbReference type="ARBA" id="ARBA00022840"/>
    </source>
</evidence>
<keyword evidence="6 9" id="KW-0418">Kinase</keyword>
<keyword evidence="3 9" id="KW-0808">Transferase</keyword>
<proteinExistence type="inferred from homology"/>
<comment type="subcellular location">
    <subcellularLocation>
        <location evidence="9">Cytoplasm</location>
    </subcellularLocation>
</comment>
<dbReference type="InterPro" id="IPR004372">
    <property type="entry name" value="Ac/propionate_kinase"/>
</dbReference>
<dbReference type="PIRSF" id="PIRSF000722">
    <property type="entry name" value="Acetate_prop_kin"/>
    <property type="match status" value="1"/>
</dbReference>
<comment type="subunit">
    <text evidence="9">Homodimer.</text>
</comment>
<evidence type="ECO:0000256" key="6">
    <source>
        <dbReference type="ARBA" id="ARBA00022777"/>
    </source>
</evidence>
<evidence type="ECO:0000256" key="3">
    <source>
        <dbReference type="ARBA" id="ARBA00022679"/>
    </source>
</evidence>
<dbReference type="Gene3D" id="3.30.420.40">
    <property type="match status" value="2"/>
</dbReference>
<feature type="site" description="Transition state stabilizer" evidence="9">
    <location>
        <position position="246"/>
    </location>
</feature>